<name>A0A4Y2QHL0_ARAVE</name>
<evidence type="ECO:0000313" key="2">
    <source>
        <dbReference type="Proteomes" id="UP000499080"/>
    </source>
</evidence>
<reference evidence="1 2" key="1">
    <citation type="journal article" date="2019" name="Sci. Rep.">
        <title>Orb-weaving spider Araneus ventricosus genome elucidates the spidroin gene catalogue.</title>
        <authorList>
            <person name="Kono N."/>
            <person name="Nakamura H."/>
            <person name="Ohtoshi R."/>
            <person name="Moran D.A.P."/>
            <person name="Shinohara A."/>
            <person name="Yoshida Y."/>
            <person name="Fujiwara M."/>
            <person name="Mori M."/>
            <person name="Tomita M."/>
            <person name="Arakawa K."/>
        </authorList>
    </citation>
    <scope>NUCLEOTIDE SEQUENCE [LARGE SCALE GENOMIC DNA]</scope>
</reference>
<dbReference type="InterPro" id="IPR036397">
    <property type="entry name" value="RNaseH_sf"/>
</dbReference>
<dbReference type="EMBL" id="BGPR01013909">
    <property type="protein sequence ID" value="GBN62770.1"/>
    <property type="molecule type" value="Genomic_DNA"/>
</dbReference>
<dbReference type="OrthoDB" id="4843387at2759"/>
<dbReference type="AlphaFoldDB" id="A0A4Y2QHL0"/>
<dbReference type="Gene3D" id="3.30.420.10">
    <property type="entry name" value="Ribonuclease H-like superfamily/Ribonuclease H"/>
    <property type="match status" value="1"/>
</dbReference>
<dbReference type="GO" id="GO:0003676">
    <property type="term" value="F:nucleic acid binding"/>
    <property type="evidence" value="ECO:0007669"/>
    <property type="project" value="InterPro"/>
</dbReference>
<evidence type="ECO:0008006" key="3">
    <source>
        <dbReference type="Google" id="ProtNLM"/>
    </source>
</evidence>
<comment type="caution">
    <text evidence="1">The sequence shown here is derived from an EMBL/GenBank/DDBJ whole genome shotgun (WGS) entry which is preliminary data.</text>
</comment>
<organism evidence="1 2">
    <name type="scientific">Araneus ventricosus</name>
    <name type="common">Orbweaver spider</name>
    <name type="synonym">Epeira ventricosa</name>
    <dbReference type="NCBI Taxonomy" id="182803"/>
    <lineage>
        <taxon>Eukaryota</taxon>
        <taxon>Metazoa</taxon>
        <taxon>Ecdysozoa</taxon>
        <taxon>Arthropoda</taxon>
        <taxon>Chelicerata</taxon>
        <taxon>Arachnida</taxon>
        <taxon>Araneae</taxon>
        <taxon>Araneomorphae</taxon>
        <taxon>Entelegynae</taxon>
        <taxon>Araneoidea</taxon>
        <taxon>Araneidae</taxon>
        <taxon>Araneus</taxon>
    </lineage>
</organism>
<gene>
    <name evidence="1" type="ORF">AVEN_104874_1</name>
</gene>
<accession>A0A4Y2QHL0</accession>
<protein>
    <recommendedName>
        <fullName evidence="3">Tc1-like transposase DDE domain-containing protein</fullName>
    </recommendedName>
</protein>
<proteinExistence type="predicted"/>
<keyword evidence="2" id="KW-1185">Reference proteome</keyword>
<evidence type="ECO:0000313" key="1">
    <source>
        <dbReference type="EMBL" id="GBN62770.1"/>
    </source>
</evidence>
<dbReference type="Proteomes" id="UP000499080">
    <property type="component" value="Unassembled WGS sequence"/>
</dbReference>
<sequence length="158" mass="18047">MEETNLVLPVYLFGWSHKPIVTRSTVSVQFYRGDILDPIVRPYAGAVGDSFILQDDNARPYRARLVENYLREESIVYIGWPVRYPYLNPIEHVWYSLGKRISPLNPLATTLQGLGTALTQQWTLLPINKQHHSEHGILCPSCIAIRGLSHSILKLIMH</sequence>